<dbReference type="SUPFAM" id="SSF56053">
    <property type="entry name" value="Ribosomal protein L6"/>
    <property type="match status" value="2"/>
</dbReference>
<proteinExistence type="predicted"/>
<dbReference type="AlphaFoldDB" id="A0A974X764"/>
<dbReference type="Proteomes" id="UP000663602">
    <property type="component" value="Chromosome"/>
</dbReference>
<dbReference type="GO" id="GO:0019843">
    <property type="term" value="F:rRNA binding"/>
    <property type="evidence" value="ECO:0007669"/>
    <property type="project" value="InterPro"/>
</dbReference>
<evidence type="ECO:0000256" key="3">
    <source>
        <dbReference type="ARBA" id="ARBA00035454"/>
    </source>
</evidence>
<dbReference type="PRINTS" id="PR00059">
    <property type="entry name" value="RIBOSOMALL6"/>
</dbReference>
<evidence type="ECO:0000256" key="2">
    <source>
        <dbReference type="ARBA" id="ARBA00023274"/>
    </source>
</evidence>
<dbReference type="EMBL" id="CP071410">
    <property type="protein sequence ID" value="QSW37826.1"/>
    <property type="molecule type" value="Genomic_DNA"/>
</dbReference>
<keyword evidence="2" id="KW-0687">Ribonucleoprotein</keyword>
<dbReference type="GO" id="GO:0022625">
    <property type="term" value="C:cytosolic large ribosomal subunit"/>
    <property type="evidence" value="ECO:0007669"/>
    <property type="project" value="TreeGrafter"/>
</dbReference>
<dbReference type="PANTHER" id="PTHR11655">
    <property type="entry name" value="60S/50S RIBOSOMAL PROTEIN L6/L9"/>
    <property type="match status" value="1"/>
</dbReference>
<name>A0A974X764_9PROT</name>
<reference evidence="4" key="2">
    <citation type="submission" date="2021-03" db="EMBL/GenBank/DDBJ databases">
        <title>Alternative transmission patterns in independently acquired nutritional co-symbionts of Dictyopharidae planthoppers.</title>
        <authorList>
            <person name="Michalik A."/>
            <person name="Lukasik P."/>
        </authorList>
    </citation>
    <scope>NUCLEOTIDE SEQUENCE</scope>
    <source>
        <strain evidence="4">DICMUL</strain>
    </source>
</reference>
<organism evidence="4 5">
    <name type="scientific">Candidatus Vidania fulgoroideorum</name>
    <dbReference type="NCBI Taxonomy" id="881286"/>
    <lineage>
        <taxon>Bacteria</taxon>
        <taxon>Pseudomonadati</taxon>
        <taxon>Pseudomonadota</taxon>
        <taxon>Betaproteobacteria</taxon>
        <taxon>Candidatus Vidania</taxon>
    </lineage>
</organism>
<dbReference type="InterPro" id="IPR036789">
    <property type="entry name" value="Ribosomal_uL6-like_a/b-dom_sf"/>
</dbReference>
<gene>
    <name evidence="4" type="ORF">JSR02_00760</name>
</gene>
<protein>
    <recommendedName>
        <fullName evidence="3">50S ribosomal protein L6</fullName>
    </recommendedName>
</protein>
<evidence type="ECO:0000313" key="4">
    <source>
        <dbReference type="EMBL" id="QSW37826.1"/>
    </source>
</evidence>
<dbReference type="InterPro" id="IPR019906">
    <property type="entry name" value="Ribosomal_uL6_bac-type"/>
</dbReference>
<dbReference type="GO" id="GO:0002181">
    <property type="term" value="P:cytoplasmic translation"/>
    <property type="evidence" value="ECO:0007669"/>
    <property type="project" value="TreeGrafter"/>
</dbReference>
<dbReference type="PANTHER" id="PTHR11655:SF14">
    <property type="entry name" value="LARGE RIBOSOMAL SUBUNIT PROTEIN UL6M"/>
    <property type="match status" value="1"/>
</dbReference>
<dbReference type="Gene3D" id="3.90.930.12">
    <property type="entry name" value="Ribosomal protein L6, alpha-beta domain"/>
    <property type="match status" value="2"/>
</dbReference>
<dbReference type="InterPro" id="IPR000702">
    <property type="entry name" value="Ribosomal_uL6-like"/>
</dbReference>
<evidence type="ECO:0000313" key="5">
    <source>
        <dbReference type="Proteomes" id="UP000663602"/>
    </source>
</evidence>
<evidence type="ECO:0000256" key="1">
    <source>
        <dbReference type="ARBA" id="ARBA00022980"/>
    </source>
</evidence>
<keyword evidence="1" id="KW-0689">Ribosomal protein</keyword>
<dbReference type="PIRSF" id="PIRSF002162">
    <property type="entry name" value="Ribosomal_L6"/>
    <property type="match status" value="1"/>
</dbReference>
<accession>A0A974X764</accession>
<dbReference type="GO" id="GO:0003735">
    <property type="term" value="F:structural constituent of ribosome"/>
    <property type="evidence" value="ECO:0007669"/>
    <property type="project" value="InterPro"/>
</dbReference>
<sequence>MPKKAKRGINIPQATQITYSLNTIKTTNNRHTEQTTLKKAIYLIKIRNRIFITRDQSPSKALKGTYHSIINNIIHGINKRFKKTLIIEGIGFSAQKIHNLLEIKIGFTHPRYIPLNHHIKCQIIATKKIILKSTNNILLGNICKQIQALRKYNAYKNKGIREAHEIPIQKKRTKK</sequence>
<reference evidence="4" key="1">
    <citation type="submission" date="2021-02" db="EMBL/GenBank/DDBJ databases">
        <authorList>
            <person name="Franco D."/>
        </authorList>
    </citation>
    <scope>NUCLEOTIDE SEQUENCE</scope>
    <source>
        <strain evidence="4">DICMUL</strain>
    </source>
</reference>